<keyword evidence="1" id="KW-1133">Transmembrane helix</keyword>
<sequence length="36" mass="4091">MPFTVSFPWLAVSIKKSTALAVLFLCFISILFFRVP</sequence>
<evidence type="ECO:0000256" key="1">
    <source>
        <dbReference type="SAM" id="Phobius"/>
    </source>
</evidence>
<dbReference type="AlphaFoldDB" id="A0A485C1D5"/>
<keyword evidence="1" id="KW-0812">Transmembrane</keyword>
<gene>
    <name evidence="2" type="ORF">NCTC12993_05650</name>
</gene>
<dbReference type="Proteomes" id="UP000401081">
    <property type="component" value="Unassembled WGS sequence"/>
</dbReference>
<keyword evidence="3" id="KW-1185">Reference proteome</keyword>
<dbReference type="EMBL" id="CAADJD010000023">
    <property type="protein sequence ID" value="VFS77862.1"/>
    <property type="molecule type" value="Genomic_DNA"/>
</dbReference>
<name>A0A485C1D5_KLUCR</name>
<evidence type="ECO:0000313" key="2">
    <source>
        <dbReference type="EMBL" id="VFS77862.1"/>
    </source>
</evidence>
<organism evidence="2 3">
    <name type="scientific">Kluyvera cryocrescens</name>
    <name type="common">Kluyvera citrophila</name>
    <dbReference type="NCBI Taxonomy" id="580"/>
    <lineage>
        <taxon>Bacteria</taxon>
        <taxon>Pseudomonadati</taxon>
        <taxon>Pseudomonadota</taxon>
        <taxon>Gammaproteobacteria</taxon>
        <taxon>Enterobacterales</taxon>
        <taxon>Enterobacteriaceae</taxon>
        <taxon>Kluyvera</taxon>
    </lineage>
</organism>
<protein>
    <submittedName>
        <fullName evidence="2">Uncharacterized protein</fullName>
    </submittedName>
</protein>
<accession>A0A485C1D5</accession>
<evidence type="ECO:0000313" key="3">
    <source>
        <dbReference type="Proteomes" id="UP000401081"/>
    </source>
</evidence>
<reference evidence="2 3" key="1">
    <citation type="submission" date="2019-03" db="EMBL/GenBank/DDBJ databases">
        <authorList>
            <consortium name="Pathogen Informatics"/>
        </authorList>
    </citation>
    <scope>NUCLEOTIDE SEQUENCE [LARGE SCALE GENOMIC DNA]</scope>
    <source>
        <strain evidence="2 3">NCTC12993</strain>
    </source>
</reference>
<keyword evidence="1" id="KW-0472">Membrane</keyword>
<proteinExistence type="predicted"/>
<feature type="transmembrane region" description="Helical" evidence="1">
    <location>
        <begin position="17"/>
        <end position="35"/>
    </location>
</feature>